<name>A0ABY4PIG5_9LACO</name>
<evidence type="ECO:0000313" key="10">
    <source>
        <dbReference type="Proteomes" id="UP000831859"/>
    </source>
</evidence>
<keyword evidence="3" id="KW-1003">Cell membrane</keyword>
<sequence>MIFFKNRKKMTSIQQQNFFKILSEMLESGFNLKESLLFIKQTNKKFIIIDDILTNLENGKYFSHSIRCYINGELYNQIYLSEKNGNLIECLKEISKYINIKNKQNKKIKEILAYPIFLIMLLLFGVAGINKILMPQINNIAYKEEYNFQFFYFLTFLLVFALFLIIIFYIKQPFLKKRELIIKLPFLGKIYKSYLNYYLSYSLYLMLKNGIDIKDILNIMNCFQKGTINYHLSFEIKHQIENGCNYSKIINKYNFIPNEFNLFFSQGNSRDNLLRNLFMFSKLQFEEMINKTNRLINLIQPILFLIIGVGIVFSYLSILMPIYKSLRGI</sequence>
<dbReference type="Pfam" id="PF00482">
    <property type="entry name" value="T2SSF"/>
    <property type="match status" value="2"/>
</dbReference>
<dbReference type="PANTHER" id="PTHR30012:SF0">
    <property type="entry name" value="TYPE II SECRETION SYSTEM PROTEIN F-RELATED"/>
    <property type="match status" value="1"/>
</dbReference>
<keyword evidence="5 7" id="KW-1133">Transmembrane helix</keyword>
<dbReference type="Gene3D" id="1.20.81.30">
    <property type="entry name" value="Type II secretion system (T2SS), domain F"/>
    <property type="match status" value="1"/>
</dbReference>
<protein>
    <submittedName>
        <fullName evidence="9">Type II secretion system F family protein</fullName>
    </submittedName>
</protein>
<proteinExistence type="inferred from homology"/>
<dbReference type="Proteomes" id="UP000831859">
    <property type="component" value="Chromosome"/>
</dbReference>
<evidence type="ECO:0000256" key="3">
    <source>
        <dbReference type="ARBA" id="ARBA00022475"/>
    </source>
</evidence>
<dbReference type="RefSeq" id="WP_249511190.1">
    <property type="nucleotide sequence ID" value="NZ_CP093362.1"/>
</dbReference>
<feature type="domain" description="Type II secretion system protein GspF" evidence="8">
    <location>
        <begin position="202"/>
        <end position="321"/>
    </location>
</feature>
<gene>
    <name evidence="9" type="ORF">MOO46_01005</name>
</gene>
<evidence type="ECO:0000256" key="2">
    <source>
        <dbReference type="ARBA" id="ARBA00005745"/>
    </source>
</evidence>
<dbReference type="InterPro" id="IPR042094">
    <property type="entry name" value="T2SS_GspF_sf"/>
</dbReference>
<comment type="similarity">
    <text evidence="2">Belongs to the GSP F family.</text>
</comment>
<dbReference type="InterPro" id="IPR003004">
    <property type="entry name" value="GspF/PilC"/>
</dbReference>
<dbReference type="PANTHER" id="PTHR30012">
    <property type="entry name" value="GENERAL SECRETION PATHWAY PROTEIN"/>
    <property type="match status" value="1"/>
</dbReference>
<dbReference type="PRINTS" id="PR00812">
    <property type="entry name" value="BCTERIALGSPF"/>
</dbReference>
<dbReference type="InterPro" id="IPR018076">
    <property type="entry name" value="T2SS_GspF_dom"/>
</dbReference>
<evidence type="ECO:0000259" key="8">
    <source>
        <dbReference type="Pfam" id="PF00482"/>
    </source>
</evidence>
<organism evidence="9 10">
    <name type="scientific">Apilactobacillus apisilvae</name>
    <dbReference type="NCBI Taxonomy" id="2923364"/>
    <lineage>
        <taxon>Bacteria</taxon>
        <taxon>Bacillati</taxon>
        <taxon>Bacillota</taxon>
        <taxon>Bacilli</taxon>
        <taxon>Lactobacillales</taxon>
        <taxon>Lactobacillaceae</taxon>
        <taxon>Apilactobacillus</taxon>
    </lineage>
</organism>
<evidence type="ECO:0000256" key="4">
    <source>
        <dbReference type="ARBA" id="ARBA00022692"/>
    </source>
</evidence>
<reference evidence="9 10" key="1">
    <citation type="journal article" date="2022" name="Int. J. Syst. Evol. Microbiol.">
        <title>Apilactobacillus apisilvae sp. nov., Nicolia spurrieriana gen. nov. sp. nov., Bombilactobacillus folatiphilus sp. nov. and Bombilactobacillus thymidiniphilus sp. nov., four new lactic acid bacterial isolates from stingless bees Tetragonula carbonaria and Austroplebeia australis.</title>
        <authorList>
            <person name="Oliphant S.A."/>
            <person name="Watson-Haigh N.S."/>
            <person name="Sumby K.M."/>
            <person name="Gardner J."/>
            <person name="Groom S."/>
            <person name="Jiranek V."/>
        </authorList>
    </citation>
    <scope>NUCLEOTIDE SEQUENCE [LARGE SCALE GENOMIC DNA]</scope>
    <source>
        <strain evidence="9 10">SG5_A10</strain>
    </source>
</reference>
<evidence type="ECO:0000256" key="5">
    <source>
        <dbReference type="ARBA" id="ARBA00022989"/>
    </source>
</evidence>
<evidence type="ECO:0000313" key="9">
    <source>
        <dbReference type="EMBL" id="UQS85212.1"/>
    </source>
</evidence>
<feature type="transmembrane region" description="Helical" evidence="7">
    <location>
        <begin position="111"/>
        <end position="130"/>
    </location>
</feature>
<evidence type="ECO:0000256" key="7">
    <source>
        <dbReference type="SAM" id="Phobius"/>
    </source>
</evidence>
<comment type="subcellular location">
    <subcellularLocation>
        <location evidence="1">Cell membrane</location>
        <topology evidence="1">Multi-pass membrane protein</topology>
    </subcellularLocation>
</comment>
<keyword evidence="4 7" id="KW-0812">Transmembrane</keyword>
<feature type="transmembrane region" description="Helical" evidence="7">
    <location>
        <begin position="302"/>
        <end position="323"/>
    </location>
</feature>
<evidence type="ECO:0000256" key="6">
    <source>
        <dbReference type="ARBA" id="ARBA00023136"/>
    </source>
</evidence>
<feature type="domain" description="Type II secretion system protein GspF" evidence="8">
    <location>
        <begin position="18"/>
        <end position="134"/>
    </location>
</feature>
<keyword evidence="10" id="KW-1185">Reference proteome</keyword>
<evidence type="ECO:0000256" key="1">
    <source>
        <dbReference type="ARBA" id="ARBA00004651"/>
    </source>
</evidence>
<dbReference type="EMBL" id="CP093362">
    <property type="protein sequence ID" value="UQS85212.1"/>
    <property type="molecule type" value="Genomic_DNA"/>
</dbReference>
<accession>A0ABY4PIG5</accession>
<feature type="transmembrane region" description="Helical" evidence="7">
    <location>
        <begin position="150"/>
        <end position="170"/>
    </location>
</feature>
<keyword evidence="6 7" id="KW-0472">Membrane</keyword>